<organism evidence="3">
    <name type="scientific">uncultured Thermomicrobiales bacterium</name>
    <dbReference type="NCBI Taxonomy" id="1645740"/>
    <lineage>
        <taxon>Bacteria</taxon>
        <taxon>Pseudomonadati</taxon>
        <taxon>Thermomicrobiota</taxon>
        <taxon>Thermomicrobia</taxon>
        <taxon>Thermomicrobiales</taxon>
        <taxon>environmental samples</taxon>
    </lineage>
</organism>
<evidence type="ECO:0000259" key="2">
    <source>
        <dbReference type="Pfam" id="PF07883"/>
    </source>
</evidence>
<proteinExistence type="predicted"/>
<feature type="non-terminal residue" evidence="3">
    <location>
        <position position="90"/>
    </location>
</feature>
<feature type="domain" description="Cupin type-2" evidence="2">
    <location>
        <begin position="42"/>
        <end position="90"/>
    </location>
</feature>
<protein>
    <recommendedName>
        <fullName evidence="2">Cupin type-2 domain-containing protein</fullName>
    </recommendedName>
</protein>
<dbReference type="SUPFAM" id="SSF51182">
    <property type="entry name" value="RmlC-like cupins"/>
    <property type="match status" value="1"/>
</dbReference>
<dbReference type="EMBL" id="CADCWM010001052">
    <property type="protein sequence ID" value="CAA9587595.1"/>
    <property type="molecule type" value="Genomic_DNA"/>
</dbReference>
<evidence type="ECO:0000256" key="1">
    <source>
        <dbReference type="SAM" id="MobiDB-lite"/>
    </source>
</evidence>
<feature type="compositionally biased region" description="Basic residues" evidence="1">
    <location>
        <begin position="1"/>
        <end position="10"/>
    </location>
</feature>
<dbReference type="InterPro" id="IPR014710">
    <property type="entry name" value="RmlC-like_jellyroll"/>
</dbReference>
<feature type="region of interest" description="Disordered" evidence="1">
    <location>
        <begin position="1"/>
        <end position="26"/>
    </location>
</feature>
<reference evidence="3" key="1">
    <citation type="submission" date="2020-02" db="EMBL/GenBank/DDBJ databases">
        <authorList>
            <person name="Meier V. D."/>
        </authorList>
    </citation>
    <scope>NUCLEOTIDE SEQUENCE</scope>
    <source>
        <strain evidence="3">AVDCRST_MAG88</strain>
    </source>
</reference>
<gene>
    <name evidence="3" type="ORF">AVDCRST_MAG88-4218</name>
</gene>
<accession>A0A6J4VTR4</accession>
<name>A0A6J4VTR4_9BACT</name>
<dbReference type="Gene3D" id="2.60.120.10">
    <property type="entry name" value="Jelly Rolls"/>
    <property type="match status" value="1"/>
</dbReference>
<sequence>MSRFHHRKLPAHSALLAGHTPPDETGFRSERLQIWFNHTAEPWQDPRPHRHEESDECFIVLQGALVVDVEGERFTVGPREFCCFPRGLYH</sequence>
<dbReference type="Pfam" id="PF07883">
    <property type="entry name" value="Cupin_2"/>
    <property type="match status" value="1"/>
</dbReference>
<dbReference type="InterPro" id="IPR013096">
    <property type="entry name" value="Cupin_2"/>
</dbReference>
<dbReference type="AlphaFoldDB" id="A0A6J4VTR4"/>
<dbReference type="InterPro" id="IPR011051">
    <property type="entry name" value="RmlC_Cupin_sf"/>
</dbReference>
<evidence type="ECO:0000313" key="3">
    <source>
        <dbReference type="EMBL" id="CAA9587595.1"/>
    </source>
</evidence>